<feature type="signal peptide" evidence="5">
    <location>
        <begin position="1"/>
        <end position="20"/>
    </location>
</feature>
<reference evidence="7" key="1">
    <citation type="submission" date="2025-08" db="UniProtKB">
        <authorList>
            <consortium name="RefSeq"/>
        </authorList>
    </citation>
    <scope>IDENTIFICATION</scope>
</reference>
<keyword evidence="3" id="KW-0964">Secreted</keyword>
<feature type="chain" id="PRO_5034877043" evidence="5">
    <location>
        <begin position="21"/>
        <end position="109"/>
    </location>
</feature>
<dbReference type="Pfam" id="PF05825">
    <property type="entry name" value="PSP94"/>
    <property type="match status" value="1"/>
</dbReference>
<dbReference type="AlphaFoldDB" id="A0A8B7YG87"/>
<name>A0A8B7YG87_ACAPL</name>
<accession>A0A8B7YG87</accession>
<comment type="similarity">
    <text evidence="2">Belongs to the beta-microseminoprotein family.</text>
</comment>
<dbReference type="KEGG" id="aplc:110979694"/>
<evidence type="ECO:0000256" key="2">
    <source>
        <dbReference type="ARBA" id="ARBA00010352"/>
    </source>
</evidence>
<dbReference type="GO" id="GO:0005576">
    <property type="term" value="C:extracellular region"/>
    <property type="evidence" value="ECO:0007669"/>
    <property type="project" value="UniProtKB-SubCell"/>
</dbReference>
<dbReference type="Proteomes" id="UP000694845">
    <property type="component" value="Unplaced"/>
</dbReference>
<keyword evidence="6" id="KW-1185">Reference proteome</keyword>
<proteinExistence type="inferred from homology"/>
<gene>
    <name evidence="7" type="primary">LOC110979694</name>
</gene>
<evidence type="ECO:0000313" key="7">
    <source>
        <dbReference type="RefSeq" id="XP_022091410.1"/>
    </source>
</evidence>
<dbReference type="OrthoDB" id="9969981at2759"/>
<dbReference type="OMA" id="CICIEYK"/>
<dbReference type="RefSeq" id="XP_022091410.1">
    <property type="nucleotide sequence ID" value="XM_022235718.1"/>
</dbReference>
<evidence type="ECO:0000256" key="3">
    <source>
        <dbReference type="ARBA" id="ARBA00022525"/>
    </source>
</evidence>
<keyword evidence="5" id="KW-0732">Signal</keyword>
<evidence type="ECO:0000256" key="5">
    <source>
        <dbReference type="SAM" id="SignalP"/>
    </source>
</evidence>
<comment type="subcellular location">
    <subcellularLocation>
        <location evidence="1">Secreted</location>
    </subcellularLocation>
</comment>
<evidence type="ECO:0000256" key="4">
    <source>
        <dbReference type="ARBA" id="ARBA00023157"/>
    </source>
</evidence>
<keyword evidence="4" id="KW-1015">Disulfide bond</keyword>
<evidence type="ECO:0000313" key="6">
    <source>
        <dbReference type="Proteomes" id="UP000694845"/>
    </source>
</evidence>
<dbReference type="Gene3D" id="2.60.40.1900">
    <property type="entry name" value="Beta-microseminoprotein (PSP94) domain"/>
    <property type="match status" value="1"/>
</dbReference>
<organism evidence="6 7">
    <name type="scientific">Acanthaster planci</name>
    <name type="common">Crown-of-thorns starfish</name>
    <dbReference type="NCBI Taxonomy" id="133434"/>
    <lineage>
        <taxon>Eukaryota</taxon>
        <taxon>Metazoa</taxon>
        <taxon>Echinodermata</taxon>
        <taxon>Eleutherozoa</taxon>
        <taxon>Asterozoa</taxon>
        <taxon>Asteroidea</taxon>
        <taxon>Valvatacea</taxon>
        <taxon>Valvatida</taxon>
        <taxon>Acanthasteridae</taxon>
        <taxon>Acanthaster</taxon>
    </lineage>
</organism>
<evidence type="ECO:0000256" key="1">
    <source>
        <dbReference type="ARBA" id="ARBA00004613"/>
    </source>
</evidence>
<dbReference type="GeneID" id="110979694"/>
<sequence>MGNFTPVLGLGLLFLVGIDASCEIIPDVECMVGGSIKENLPNRVSTTCTKCICIEYKQATAVQCCSIALVPTGYDKLRCEVKLNDRKCIYTVREIEPPHKPCRFSGYIM</sequence>
<dbReference type="InterPro" id="IPR008735">
    <property type="entry name" value="PSP94"/>
</dbReference>
<protein>
    <submittedName>
        <fullName evidence="7">Beta-microseminoprotein-like</fullName>
    </submittedName>
</protein>